<protein>
    <recommendedName>
        <fullName evidence="2 7">Aminomethyltransferase</fullName>
        <ecNumber evidence="2 7">2.1.2.10</ecNumber>
    </recommendedName>
    <alternativeName>
        <fullName evidence="5 7">Glycine cleavage system T protein</fullName>
    </alternativeName>
</protein>
<keyword evidence="3 7" id="KW-0032">Aminotransferase</keyword>
<dbReference type="SUPFAM" id="SSF103025">
    <property type="entry name" value="Folate-binding domain"/>
    <property type="match status" value="1"/>
</dbReference>
<comment type="subunit">
    <text evidence="7">The glycine cleavage system is composed of four proteins: P, T, L and H.</text>
</comment>
<dbReference type="AlphaFoldDB" id="A0A239U1M0"/>
<evidence type="ECO:0000256" key="7">
    <source>
        <dbReference type="HAMAP-Rule" id="MF_00259"/>
    </source>
</evidence>
<keyword evidence="12" id="KW-1185">Reference proteome</keyword>
<comment type="similarity">
    <text evidence="1 7">Belongs to the GcvT family.</text>
</comment>
<dbReference type="EMBL" id="BKAR01000014">
    <property type="protein sequence ID" value="GEP84739.1"/>
    <property type="molecule type" value="Genomic_DNA"/>
</dbReference>
<reference evidence="11 12" key="1">
    <citation type="submission" date="2019-07" db="EMBL/GenBank/DDBJ databases">
        <title>Whole genome shotgun sequence of Staphylococcus piscifermentans NBRC 109625.</title>
        <authorList>
            <person name="Hosoyama A."/>
            <person name="Uohara A."/>
            <person name="Ohji S."/>
            <person name="Ichikawa N."/>
        </authorList>
    </citation>
    <scope>NUCLEOTIDE SEQUENCE [LARGE SCALE GENOMIC DNA]</scope>
    <source>
        <strain evidence="11 12">NBRC 109625</strain>
    </source>
</reference>
<feature type="domain" description="Aminomethyltransferase C-terminal" evidence="10">
    <location>
        <begin position="285"/>
        <end position="359"/>
    </location>
</feature>
<comment type="caution">
    <text evidence="11">The sequence shown here is derived from an EMBL/GenBank/DDBJ whole genome shotgun (WGS) entry which is preliminary data.</text>
</comment>
<dbReference type="PIRSF" id="PIRSF006487">
    <property type="entry name" value="GcvT"/>
    <property type="match status" value="1"/>
</dbReference>
<name>A0A239U1M0_9STAP</name>
<sequence>MANDLKKTPLYDRFVESDAKIVEFGGWAMPVQFTSIKDEHNAVREEMGIFDVSHMGEILIEGKDAADFIQYVLSNDTDQLTDSKAQYTALCNEKGGIIDDLITYKLDDQKYLLVVNAANTDKDYEWIKSHSDKFDVKVENVSDQYGQLAVQGPKARDYVGSLVDVDVTDMKPFDFKKDVTIFGKNVILSQSGYTGEDGFEIYCNSDDVVDIWDGLLENKDLVPAGLGARDTLRLEAGLPLHGQDLSEEITPYVGGIAFAAKPLIDADFIGKEVLKDQKENGSKERTVGLEMIDKGIPRTGYDVLDLDGNKIGQVTSGTQSPSTGKSIALAIINRDEFEMGREVLVQIRKRQVKAKIVKKNQISK</sequence>
<comment type="function">
    <text evidence="7">The glycine cleavage system catalyzes the degradation of glycine.</text>
</comment>
<organism evidence="11 12">
    <name type="scientific">Staphylococcus piscifermentans</name>
    <dbReference type="NCBI Taxonomy" id="70258"/>
    <lineage>
        <taxon>Bacteria</taxon>
        <taxon>Bacillati</taxon>
        <taxon>Bacillota</taxon>
        <taxon>Bacilli</taxon>
        <taxon>Bacillales</taxon>
        <taxon>Staphylococcaceae</taxon>
        <taxon>Staphylococcus</taxon>
    </lineage>
</organism>
<dbReference type="GO" id="GO:0008168">
    <property type="term" value="F:methyltransferase activity"/>
    <property type="evidence" value="ECO:0007669"/>
    <property type="project" value="UniProtKB-KW"/>
</dbReference>
<dbReference type="GO" id="GO:0019464">
    <property type="term" value="P:glycine decarboxylation via glycine cleavage system"/>
    <property type="evidence" value="ECO:0007669"/>
    <property type="project" value="UniProtKB-UniRule"/>
</dbReference>
<dbReference type="NCBIfam" id="NF001567">
    <property type="entry name" value="PRK00389.1"/>
    <property type="match status" value="1"/>
</dbReference>
<feature type="domain" description="GCVT N-terminal" evidence="9">
    <location>
        <begin position="10"/>
        <end position="261"/>
    </location>
</feature>
<dbReference type="EC" id="2.1.2.10" evidence="2 7"/>
<dbReference type="InterPro" id="IPR029043">
    <property type="entry name" value="GcvT/YgfZ_C"/>
</dbReference>
<dbReference type="Pfam" id="PF08669">
    <property type="entry name" value="GCV_T_C"/>
    <property type="match status" value="1"/>
</dbReference>
<gene>
    <name evidence="7 11" type="primary">gcvT</name>
    <name evidence="11" type="ORF">SPI02_13240</name>
</gene>
<evidence type="ECO:0000313" key="12">
    <source>
        <dbReference type="Proteomes" id="UP000321736"/>
    </source>
</evidence>
<dbReference type="NCBIfam" id="TIGR00528">
    <property type="entry name" value="gcvT"/>
    <property type="match status" value="1"/>
</dbReference>
<comment type="catalytic activity">
    <reaction evidence="6 7">
        <text>N(6)-[(R)-S(8)-aminomethyldihydrolipoyl]-L-lysyl-[protein] + (6S)-5,6,7,8-tetrahydrofolate = N(6)-[(R)-dihydrolipoyl]-L-lysyl-[protein] + (6R)-5,10-methylene-5,6,7,8-tetrahydrofolate + NH4(+)</text>
        <dbReference type="Rhea" id="RHEA:16945"/>
        <dbReference type="Rhea" id="RHEA-COMP:10475"/>
        <dbReference type="Rhea" id="RHEA-COMP:10492"/>
        <dbReference type="ChEBI" id="CHEBI:15636"/>
        <dbReference type="ChEBI" id="CHEBI:28938"/>
        <dbReference type="ChEBI" id="CHEBI:57453"/>
        <dbReference type="ChEBI" id="CHEBI:83100"/>
        <dbReference type="ChEBI" id="CHEBI:83143"/>
        <dbReference type="EC" id="2.1.2.10"/>
    </reaction>
</comment>
<dbReference type="OrthoDB" id="9774591at2"/>
<evidence type="ECO:0000259" key="10">
    <source>
        <dbReference type="Pfam" id="PF08669"/>
    </source>
</evidence>
<dbReference type="Proteomes" id="UP000321736">
    <property type="component" value="Unassembled WGS sequence"/>
</dbReference>
<dbReference type="HAMAP" id="MF_00259">
    <property type="entry name" value="GcvT"/>
    <property type="match status" value="1"/>
</dbReference>
<dbReference type="InterPro" id="IPR006223">
    <property type="entry name" value="GcvT"/>
</dbReference>
<keyword evidence="11" id="KW-0489">Methyltransferase</keyword>
<dbReference type="Pfam" id="PF01571">
    <property type="entry name" value="GCV_T"/>
    <property type="match status" value="1"/>
</dbReference>
<dbReference type="PANTHER" id="PTHR43757:SF2">
    <property type="entry name" value="AMINOMETHYLTRANSFERASE, MITOCHONDRIAL"/>
    <property type="match status" value="1"/>
</dbReference>
<dbReference type="Gene3D" id="4.10.1250.10">
    <property type="entry name" value="Aminomethyltransferase fragment"/>
    <property type="match status" value="1"/>
</dbReference>
<evidence type="ECO:0000256" key="2">
    <source>
        <dbReference type="ARBA" id="ARBA00012616"/>
    </source>
</evidence>
<dbReference type="GO" id="GO:0004047">
    <property type="term" value="F:aminomethyltransferase activity"/>
    <property type="evidence" value="ECO:0007669"/>
    <property type="project" value="UniProtKB-UniRule"/>
</dbReference>
<evidence type="ECO:0000256" key="3">
    <source>
        <dbReference type="ARBA" id="ARBA00022576"/>
    </source>
</evidence>
<evidence type="ECO:0000256" key="5">
    <source>
        <dbReference type="ARBA" id="ARBA00031395"/>
    </source>
</evidence>
<dbReference type="GO" id="GO:0005829">
    <property type="term" value="C:cytosol"/>
    <property type="evidence" value="ECO:0007669"/>
    <property type="project" value="TreeGrafter"/>
</dbReference>
<evidence type="ECO:0000256" key="4">
    <source>
        <dbReference type="ARBA" id="ARBA00022679"/>
    </source>
</evidence>
<dbReference type="InterPro" id="IPR022903">
    <property type="entry name" value="GcvT_bac"/>
</dbReference>
<dbReference type="GO" id="GO:0005960">
    <property type="term" value="C:glycine cleavage complex"/>
    <property type="evidence" value="ECO:0007669"/>
    <property type="project" value="InterPro"/>
</dbReference>
<evidence type="ECO:0000259" key="9">
    <source>
        <dbReference type="Pfam" id="PF01571"/>
    </source>
</evidence>
<dbReference type="PANTHER" id="PTHR43757">
    <property type="entry name" value="AMINOMETHYLTRANSFERASE"/>
    <property type="match status" value="1"/>
</dbReference>
<dbReference type="RefSeq" id="WP_095105056.1">
    <property type="nucleotide sequence ID" value="NZ_BKAR01000014.1"/>
</dbReference>
<proteinExistence type="inferred from homology"/>
<dbReference type="Gene3D" id="3.30.1360.120">
    <property type="entry name" value="Probable tRNA modification gtpase trme, domain 1"/>
    <property type="match status" value="1"/>
</dbReference>
<dbReference type="GO" id="GO:0032259">
    <property type="term" value="P:methylation"/>
    <property type="evidence" value="ECO:0007669"/>
    <property type="project" value="UniProtKB-KW"/>
</dbReference>
<evidence type="ECO:0000256" key="8">
    <source>
        <dbReference type="PIRSR" id="PIRSR006487-1"/>
    </source>
</evidence>
<dbReference type="InterPro" id="IPR028896">
    <property type="entry name" value="GcvT/YgfZ/DmdA"/>
</dbReference>
<dbReference type="Gene3D" id="3.30.70.1400">
    <property type="entry name" value="Aminomethyltransferase beta-barrel domains"/>
    <property type="match status" value="1"/>
</dbReference>
<dbReference type="FunFam" id="3.30.70.1400:FF:000001">
    <property type="entry name" value="Aminomethyltransferase"/>
    <property type="match status" value="1"/>
</dbReference>
<dbReference type="InterPro" id="IPR013977">
    <property type="entry name" value="GcvT_C"/>
</dbReference>
<dbReference type="GO" id="GO:0008483">
    <property type="term" value="F:transaminase activity"/>
    <property type="evidence" value="ECO:0007669"/>
    <property type="project" value="UniProtKB-KW"/>
</dbReference>
<keyword evidence="4 7" id="KW-0808">Transferase</keyword>
<dbReference type="SUPFAM" id="SSF101790">
    <property type="entry name" value="Aminomethyltransferase beta-barrel domain"/>
    <property type="match status" value="1"/>
</dbReference>
<dbReference type="FunFam" id="2.40.30.110:FF:000003">
    <property type="entry name" value="Aminomethyltransferase"/>
    <property type="match status" value="1"/>
</dbReference>
<evidence type="ECO:0000256" key="1">
    <source>
        <dbReference type="ARBA" id="ARBA00008609"/>
    </source>
</evidence>
<feature type="binding site" evidence="8">
    <location>
        <position position="200"/>
    </location>
    <ligand>
        <name>substrate</name>
    </ligand>
</feature>
<dbReference type="InterPro" id="IPR027266">
    <property type="entry name" value="TrmE/GcvT-like"/>
</dbReference>
<evidence type="ECO:0000256" key="6">
    <source>
        <dbReference type="ARBA" id="ARBA00047665"/>
    </source>
</evidence>
<accession>A0A239U1M0</accession>
<dbReference type="Gene3D" id="2.40.30.110">
    <property type="entry name" value="Aminomethyltransferase beta-barrel domains"/>
    <property type="match status" value="1"/>
</dbReference>
<dbReference type="InterPro" id="IPR006222">
    <property type="entry name" value="GCVT_N"/>
</dbReference>
<evidence type="ECO:0000313" key="11">
    <source>
        <dbReference type="EMBL" id="GEP84739.1"/>
    </source>
</evidence>